<evidence type="ECO:0000259" key="1">
    <source>
        <dbReference type="Pfam" id="PF01323"/>
    </source>
</evidence>
<evidence type="ECO:0000313" key="3">
    <source>
        <dbReference type="Proteomes" id="UP000279968"/>
    </source>
</evidence>
<feature type="domain" description="DSBA-like thioredoxin" evidence="1">
    <location>
        <begin position="16"/>
        <end position="213"/>
    </location>
</feature>
<dbReference type="InterPro" id="IPR001853">
    <property type="entry name" value="DSBA-like_thioredoxin_dom"/>
</dbReference>
<evidence type="ECO:0000313" key="2">
    <source>
        <dbReference type="EMBL" id="RKN50127.1"/>
    </source>
</evidence>
<keyword evidence="3" id="KW-1185">Reference proteome</keyword>
<proteinExistence type="predicted"/>
<comment type="caution">
    <text evidence="2">The sequence shown here is derived from an EMBL/GenBank/DDBJ whole genome shotgun (WGS) entry which is preliminary data.</text>
</comment>
<dbReference type="PANTHER" id="PTHR13887">
    <property type="entry name" value="GLUTATHIONE S-TRANSFERASE KAPPA"/>
    <property type="match status" value="1"/>
</dbReference>
<dbReference type="SUPFAM" id="SSF52833">
    <property type="entry name" value="Thioredoxin-like"/>
    <property type="match status" value="1"/>
</dbReference>
<dbReference type="InterPro" id="IPR036249">
    <property type="entry name" value="Thioredoxin-like_sf"/>
</dbReference>
<protein>
    <submittedName>
        <fullName evidence="2">DsbA family oxidoreductase</fullName>
    </submittedName>
</protein>
<dbReference type="EMBL" id="RBAN01000008">
    <property type="protein sequence ID" value="RKN50127.1"/>
    <property type="molecule type" value="Genomic_DNA"/>
</dbReference>
<gene>
    <name evidence="2" type="ORF">D7193_30185</name>
</gene>
<dbReference type="AlphaFoldDB" id="A0A3A9ZRQ4"/>
<dbReference type="PANTHER" id="PTHR13887:SF41">
    <property type="entry name" value="THIOREDOXIN SUPERFAMILY PROTEIN"/>
    <property type="match status" value="1"/>
</dbReference>
<dbReference type="Pfam" id="PF01323">
    <property type="entry name" value="DSBA"/>
    <property type="match status" value="1"/>
</dbReference>
<dbReference type="Proteomes" id="UP000279968">
    <property type="component" value="Unassembled WGS sequence"/>
</dbReference>
<sequence length="253" mass="27956">MGLRTESMKWGSVMKIEFWSDIVCPWCGLMDHRLHLALNRFPHTDQVEVIHRSFQVHPDLPREGVSQRTLIERVGAPAATVDRVLRPIERAAEAEGLTPYRVVDRTLGPTDLAHELLAYASDQGRGNEIWSLMFRAHFGQARKLWTAEEVLDFAAEASLDRTGAAEALRSRRYRARVKADQREAQRLGAHGTPFLVLDGRVAIPGAIGTDDLLAVITKTWAESHPEPQPLPIVSGADGICTPDGCAVPELGTT</sequence>
<dbReference type="GO" id="GO:0016491">
    <property type="term" value="F:oxidoreductase activity"/>
    <property type="evidence" value="ECO:0007669"/>
    <property type="project" value="InterPro"/>
</dbReference>
<dbReference type="CDD" id="cd03024">
    <property type="entry name" value="DsbA_FrnE"/>
    <property type="match status" value="1"/>
</dbReference>
<name>A0A3A9ZRQ4_9ACTN</name>
<accession>A0A3A9ZRQ4</accession>
<organism evidence="2 3">
    <name type="scientific">Micromonospora costi</name>
    <dbReference type="NCBI Taxonomy" id="1530042"/>
    <lineage>
        <taxon>Bacteria</taxon>
        <taxon>Bacillati</taxon>
        <taxon>Actinomycetota</taxon>
        <taxon>Actinomycetes</taxon>
        <taxon>Micromonosporales</taxon>
        <taxon>Micromonosporaceae</taxon>
        <taxon>Micromonospora</taxon>
    </lineage>
</organism>
<dbReference type="Gene3D" id="3.40.30.10">
    <property type="entry name" value="Glutaredoxin"/>
    <property type="match status" value="1"/>
</dbReference>
<reference evidence="2 3" key="1">
    <citation type="journal article" date="2015" name="Int. J. Syst. Evol. Microbiol.">
        <title>Micromonospora costi sp. nov., isolated from a leaf of Costus speciosus.</title>
        <authorList>
            <person name="Thawai C."/>
        </authorList>
    </citation>
    <scope>NUCLEOTIDE SEQUENCE [LARGE SCALE GENOMIC DNA]</scope>
    <source>
        <strain evidence="2 3">CS1-12</strain>
    </source>
</reference>